<dbReference type="GO" id="GO:0000981">
    <property type="term" value="F:DNA-binding transcription factor activity, RNA polymerase II-specific"/>
    <property type="evidence" value="ECO:0007669"/>
    <property type="project" value="TreeGrafter"/>
</dbReference>
<dbReference type="InterPro" id="IPR011598">
    <property type="entry name" value="bHLH_dom"/>
</dbReference>
<evidence type="ECO:0000256" key="4">
    <source>
        <dbReference type="ARBA" id="ARBA00023163"/>
    </source>
</evidence>
<evidence type="ECO:0000313" key="9">
    <source>
        <dbReference type="Proteomes" id="UP001064489"/>
    </source>
</evidence>
<keyword evidence="3" id="KW-0238">DNA-binding</keyword>
<dbReference type="AlphaFoldDB" id="A0AAD5P0F2"/>
<organism evidence="8 9">
    <name type="scientific">Acer negundo</name>
    <name type="common">Box elder</name>
    <dbReference type="NCBI Taxonomy" id="4023"/>
    <lineage>
        <taxon>Eukaryota</taxon>
        <taxon>Viridiplantae</taxon>
        <taxon>Streptophyta</taxon>
        <taxon>Embryophyta</taxon>
        <taxon>Tracheophyta</taxon>
        <taxon>Spermatophyta</taxon>
        <taxon>Magnoliopsida</taxon>
        <taxon>eudicotyledons</taxon>
        <taxon>Gunneridae</taxon>
        <taxon>Pentapetalae</taxon>
        <taxon>rosids</taxon>
        <taxon>malvids</taxon>
        <taxon>Sapindales</taxon>
        <taxon>Sapindaceae</taxon>
        <taxon>Hippocastanoideae</taxon>
        <taxon>Acereae</taxon>
        <taxon>Acer</taxon>
    </lineage>
</organism>
<feature type="compositionally biased region" description="Low complexity" evidence="6">
    <location>
        <begin position="126"/>
        <end position="135"/>
    </location>
</feature>
<evidence type="ECO:0000256" key="6">
    <source>
        <dbReference type="SAM" id="MobiDB-lite"/>
    </source>
</evidence>
<dbReference type="FunFam" id="4.10.280.10:FF:000092">
    <property type="entry name" value="transcription factor bHLH68 isoform X1"/>
    <property type="match status" value="1"/>
</dbReference>
<dbReference type="CDD" id="cd11393">
    <property type="entry name" value="bHLH_AtbHLH_like"/>
    <property type="match status" value="1"/>
</dbReference>
<sequence>MRNSKKSVNLEKKSQLEIRIEVIDAEGISRMWTFVEEISRVIKTRVALGIDCNGKEKHIDKEVARQGMNRGVLQSSPVQQMMSAGNPNWWSMNSMRPPLTAPQNSPFLVPPPNSNLFPPHYTPPTSSSSSSSSSSHLPFPSFHDHNQQDFPESWSHLLLGRLVGEEDRVDMGHFQSKKLENWEDQQILHQTSSGGSIVNVKQENPAANSFVYGHANEDLQAAAAKSATWSQLMPATSPKSSCVTTSFSSTNMLDFSTNKLDGRHPPPDRSSSECNSNANGGAVKKARVQPSPTQSTFKVRKEKLGDRITSLHQLVSPFGKTDTASVLLEAIGYIRFLQSQIEALSLPYLGSGSPNMRQQQQQSVQGERNCIFPEDPGQLLNDNNCMKRKGASDHQQELHEEPKKDLRSRGLCLVPVSCTLQVGSDNGADYWAPALGGGGFR</sequence>
<keyword evidence="5" id="KW-0539">Nucleus</keyword>
<dbReference type="InterPro" id="IPR036638">
    <property type="entry name" value="HLH_DNA-bd_sf"/>
</dbReference>
<evidence type="ECO:0000256" key="5">
    <source>
        <dbReference type="ARBA" id="ARBA00023242"/>
    </source>
</evidence>
<evidence type="ECO:0000259" key="7">
    <source>
        <dbReference type="PROSITE" id="PS50888"/>
    </source>
</evidence>
<dbReference type="GO" id="GO:0000978">
    <property type="term" value="F:RNA polymerase II cis-regulatory region sequence-specific DNA binding"/>
    <property type="evidence" value="ECO:0007669"/>
    <property type="project" value="TreeGrafter"/>
</dbReference>
<dbReference type="GO" id="GO:0005634">
    <property type="term" value="C:nucleus"/>
    <property type="evidence" value="ECO:0007669"/>
    <property type="project" value="UniProtKB-SubCell"/>
</dbReference>
<proteinExistence type="predicted"/>
<keyword evidence="4" id="KW-0804">Transcription</keyword>
<gene>
    <name evidence="8" type="ORF">LWI28_026831</name>
</gene>
<name>A0AAD5P0F2_ACENE</name>
<feature type="domain" description="BHLH" evidence="7">
    <location>
        <begin position="288"/>
        <end position="337"/>
    </location>
</feature>
<dbReference type="Gene3D" id="4.10.280.10">
    <property type="entry name" value="Helix-loop-helix DNA-binding domain"/>
    <property type="match status" value="1"/>
</dbReference>
<dbReference type="EMBL" id="JAJSOW010000004">
    <property type="protein sequence ID" value="KAI9192707.1"/>
    <property type="molecule type" value="Genomic_DNA"/>
</dbReference>
<dbReference type="InterPro" id="IPR045843">
    <property type="entry name" value="IND-like"/>
</dbReference>
<dbReference type="PANTHER" id="PTHR16223:SF136">
    <property type="entry name" value="TRANSCRIPTION FACTOR BHLH133-RELATED"/>
    <property type="match status" value="1"/>
</dbReference>
<dbReference type="InterPro" id="IPR045239">
    <property type="entry name" value="bHLH95_bHLH"/>
</dbReference>
<dbReference type="SUPFAM" id="SSF47459">
    <property type="entry name" value="HLH, helix-loop-helix DNA-binding domain"/>
    <property type="match status" value="1"/>
</dbReference>
<feature type="region of interest" description="Disordered" evidence="6">
    <location>
        <begin position="256"/>
        <end position="296"/>
    </location>
</feature>
<comment type="subcellular location">
    <subcellularLocation>
        <location evidence="1">Nucleus</location>
    </subcellularLocation>
</comment>
<keyword evidence="9" id="KW-1185">Reference proteome</keyword>
<keyword evidence="2" id="KW-0805">Transcription regulation</keyword>
<dbReference type="PANTHER" id="PTHR16223">
    <property type="entry name" value="TRANSCRIPTION FACTOR BHLH83-RELATED"/>
    <property type="match status" value="1"/>
</dbReference>
<feature type="region of interest" description="Disordered" evidence="6">
    <location>
        <begin position="101"/>
        <end position="144"/>
    </location>
</feature>
<dbReference type="PROSITE" id="PS50888">
    <property type="entry name" value="BHLH"/>
    <property type="match status" value="1"/>
</dbReference>
<accession>A0AAD5P0F2</accession>
<dbReference type="Proteomes" id="UP001064489">
    <property type="component" value="Chromosome 6"/>
</dbReference>
<reference evidence="8" key="2">
    <citation type="submission" date="2023-02" db="EMBL/GenBank/DDBJ databases">
        <authorList>
            <person name="Swenson N.G."/>
            <person name="Wegrzyn J.L."/>
            <person name="Mcevoy S.L."/>
        </authorList>
    </citation>
    <scope>NUCLEOTIDE SEQUENCE</scope>
    <source>
        <strain evidence="8">91603</strain>
        <tissue evidence="8">Leaf</tissue>
    </source>
</reference>
<evidence type="ECO:0000313" key="8">
    <source>
        <dbReference type="EMBL" id="KAI9192707.1"/>
    </source>
</evidence>
<evidence type="ECO:0000256" key="1">
    <source>
        <dbReference type="ARBA" id="ARBA00004123"/>
    </source>
</evidence>
<feature type="compositionally biased region" description="Basic and acidic residues" evidence="6">
    <location>
        <begin position="260"/>
        <end position="271"/>
    </location>
</feature>
<protein>
    <recommendedName>
        <fullName evidence="7">BHLH domain-containing protein</fullName>
    </recommendedName>
</protein>
<evidence type="ECO:0000256" key="2">
    <source>
        <dbReference type="ARBA" id="ARBA00023015"/>
    </source>
</evidence>
<comment type="caution">
    <text evidence="8">The sequence shown here is derived from an EMBL/GenBank/DDBJ whole genome shotgun (WGS) entry which is preliminary data.</text>
</comment>
<evidence type="ECO:0000256" key="3">
    <source>
        <dbReference type="ARBA" id="ARBA00023125"/>
    </source>
</evidence>
<reference evidence="8" key="1">
    <citation type="journal article" date="2022" name="Plant J.">
        <title>Strategies of tolerance reflected in two North American maple genomes.</title>
        <authorList>
            <person name="McEvoy S.L."/>
            <person name="Sezen U.U."/>
            <person name="Trouern-Trend A."/>
            <person name="McMahon S.M."/>
            <person name="Schaberg P.G."/>
            <person name="Yang J."/>
            <person name="Wegrzyn J.L."/>
            <person name="Swenson N.G."/>
        </authorList>
    </citation>
    <scope>NUCLEOTIDE SEQUENCE</scope>
    <source>
        <strain evidence="8">91603</strain>
    </source>
</reference>
<dbReference type="GO" id="GO:0046983">
    <property type="term" value="F:protein dimerization activity"/>
    <property type="evidence" value="ECO:0007669"/>
    <property type="project" value="InterPro"/>
</dbReference>